<dbReference type="EMBL" id="KK113224">
    <property type="protein sequence ID" value="KFM59604.1"/>
    <property type="molecule type" value="Genomic_DNA"/>
</dbReference>
<keyword evidence="6" id="KW-1185">Reference proteome</keyword>
<feature type="non-terminal residue" evidence="5">
    <location>
        <position position="371"/>
    </location>
</feature>
<dbReference type="AlphaFoldDB" id="A0A087T3B5"/>
<gene>
    <name evidence="5" type="ORF">X975_24180</name>
</gene>
<feature type="domain" description="Fibrinogen C-terminal" evidence="4">
    <location>
        <begin position="137"/>
        <end position="365"/>
    </location>
</feature>
<dbReference type="InterPro" id="IPR050373">
    <property type="entry name" value="Fibrinogen_C-term_domain"/>
</dbReference>
<dbReference type="PROSITE" id="PS51406">
    <property type="entry name" value="FIBRINOGEN_C_2"/>
    <property type="match status" value="1"/>
</dbReference>
<proteinExistence type="predicted"/>
<evidence type="ECO:0000313" key="5">
    <source>
        <dbReference type="EMBL" id="KFM59604.1"/>
    </source>
</evidence>
<evidence type="ECO:0000256" key="2">
    <source>
        <dbReference type="ARBA" id="ARBA00023157"/>
    </source>
</evidence>
<dbReference type="OrthoDB" id="6145874at2759"/>
<evidence type="ECO:0000256" key="3">
    <source>
        <dbReference type="ARBA" id="ARBA00053344"/>
    </source>
</evidence>
<keyword evidence="1" id="KW-0106">Calcium</keyword>
<dbReference type="GO" id="GO:0005615">
    <property type="term" value="C:extracellular space"/>
    <property type="evidence" value="ECO:0007669"/>
    <property type="project" value="TreeGrafter"/>
</dbReference>
<evidence type="ECO:0000313" key="6">
    <source>
        <dbReference type="Proteomes" id="UP000054359"/>
    </source>
</evidence>
<comment type="function">
    <text evidence="3">Lectin involved in innate immunity. Agglutinates all types of human erythrocytes, Gram-positive and Gram-negative bacteria. Has a stronger agglutinating activity towards Gram-negative bacteria than towards Gram-positive bacteria. Specifically recognizes acetyl group-containing substances on agglutinated cells. The hemagglutinating activity was inhibited by EDTA, acetyl group-containing mono- and disaccharides, N-acetyl derivatives of amino acids, other acetyl group-containing substances, propionamide and benzamide. Enhances the antimicrobial activity of big defensin against Gram-positive bacteria but not against Gram-negative bacteria.</text>
</comment>
<sequence length="371" mass="42959">MSSDFSLAPKRENKKICLINENFVAFSISLRTLCLDYRMLYTILPGLSLCMSLLHSNNSEPAINYRLNTDSGVGSLHYSKYLDAAILLIRAAKQAKMQTDRNIYEDEIDGILQDDSVSEDEVDRSDKEMPDKSIDIYQCPPKPIDCEELLVDCGFTESGIYRIWPRSRVNIEGNAGFDVFCDMDTDGGGWTVIQRRDDFGTNSDFFFKDWLNYKYGFGDLNYDFWLGNDKIFALSNQRKSTLRFDLLDFEDEDGFATYDNFYVDDESEGYRLHLGDYRGSIGDSFKGHNLSKFSTRDRDNDKNSSRSCAMVYKGGWWYNNCHTVNLNGLYLKGTHDTYADGVNWYGWRGFRYSLRKTEMKLRSSNFLRRNN</sequence>
<reference evidence="5 6" key="1">
    <citation type="submission" date="2013-11" db="EMBL/GenBank/DDBJ databases">
        <title>Genome sequencing of Stegodyphus mimosarum.</title>
        <authorList>
            <person name="Bechsgaard J."/>
        </authorList>
    </citation>
    <scope>NUCLEOTIDE SEQUENCE [LARGE SCALE GENOMIC DNA]</scope>
</reference>
<dbReference type="OMA" id="SEPAINY"/>
<organism evidence="5 6">
    <name type="scientific">Stegodyphus mimosarum</name>
    <name type="common">African social velvet spider</name>
    <dbReference type="NCBI Taxonomy" id="407821"/>
    <lineage>
        <taxon>Eukaryota</taxon>
        <taxon>Metazoa</taxon>
        <taxon>Ecdysozoa</taxon>
        <taxon>Arthropoda</taxon>
        <taxon>Chelicerata</taxon>
        <taxon>Arachnida</taxon>
        <taxon>Araneae</taxon>
        <taxon>Araneomorphae</taxon>
        <taxon>Entelegynae</taxon>
        <taxon>Eresoidea</taxon>
        <taxon>Eresidae</taxon>
        <taxon>Stegodyphus</taxon>
    </lineage>
</organism>
<dbReference type="Gene3D" id="3.90.215.10">
    <property type="entry name" value="Gamma Fibrinogen, chain A, domain 1"/>
    <property type="match status" value="1"/>
</dbReference>
<evidence type="ECO:0000256" key="1">
    <source>
        <dbReference type="ARBA" id="ARBA00022837"/>
    </source>
</evidence>
<dbReference type="STRING" id="407821.A0A087T3B5"/>
<dbReference type="FunFam" id="3.90.215.10:FF:000001">
    <property type="entry name" value="Tenascin isoform 1"/>
    <property type="match status" value="1"/>
</dbReference>
<dbReference type="InterPro" id="IPR036056">
    <property type="entry name" value="Fibrinogen-like_C"/>
</dbReference>
<dbReference type="InterPro" id="IPR002181">
    <property type="entry name" value="Fibrinogen_a/b/g_C_dom"/>
</dbReference>
<accession>A0A087T3B5</accession>
<dbReference type="GO" id="GO:0098609">
    <property type="term" value="P:cell-cell adhesion"/>
    <property type="evidence" value="ECO:0007669"/>
    <property type="project" value="UniProtKB-ARBA"/>
</dbReference>
<protein>
    <submittedName>
        <fullName evidence="5">Techylectin-5A</fullName>
    </submittedName>
</protein>
<dbReference type="PANTHER" id="PTHR19143">
    <property type="entry name" value="FIBRINOGEN/TENASCIN/ANGIOPOEITIN"/>
    <property type="match status" value="1"/>
</dbReference>
<keyword evidence="2" id="KW-1015">Disulfide bond</keyword>
<dbReference type="NCBIfam" id="NF040941">
    <property type="entry name" value="GGGWT_bact"/>
    <property type="match status" value="1"/>
</dbReference>
<dbReference type="SMART" id="SM00186">
    <property type="entry name" value="FBG"/>
    <property type="match status" value="1"/>
</dbReference>
<dbReference type="CDD" id="cd00087">
    <property type="entry name" value="FReD"/>
    <property type="match status" value="1"/>
</dbReference>
<dbReference type="Proteomes" id="UP000054359">
    <property type="component" value="Unassembled WGS sequence"/>
</dbReference>
<name>A0A087T3B5_STEMI</name>
<dbReference type="InterPro" id="IPR014716">
    <property type="entry name" value="Fibrinogen_a/b/g_C_1"/>
</dbReference>
<dbReference type="GO" id="GO:0030246">
    <property type="term" value="F:carbohydrate binding"/>
    <property type="evidence" value="ECO:0007669"/>
    <property type="project" value="UniProtKB-ARBA"/>
</dbReference>
<dbReference type="SUPFAM" id="SSF56496">
    <property type="entry name" value="Fibrinogen C-terminal domain-like"/>
    <property type="match status" value="1"/>
</dbReference>
<evidence type="ECO:0000259" key="4">
    <source>
        <dbReference type="PROSITE" id="PS51406"/>
    </source>
</evidence>
<dbReference type="Pfam" id="PF00147">
    <property type="entry name" value="Fibrinogen_C"/>
    <property type="match status" value="1"/>
</dbReference>